<comment type="caution">
    <text evidence="2">The sequence shown here is derived from an EMBL/GenBank/DDBJ whole genome shotgun (WGS) entry which is preliminary data.</text>
</comment>
<organism evidence="2 3">
    <name type="scientific">Nocardioides zeicaulis</name>
    <dbReference type="NCBI Taxonomy" id="1776857"/>
    <lineage>
        <taxon>Bacteria</taxon>
        <taxon>Bacillati</taxon>
        <taxon>Actinomycetota</taxon>
        <taxon>Actinomycetes</taxon>
        <taxon>Propionibacteriales</taxon>
        <taxon>Nocardioidaceae</taxon>
        <taxon>Nocardioides</taxon>
    </lineage>
</organism>
<name>A0ABV6E6D9_9ACTN</name>
<feature type="compositionally biased region" description="Low complexity" evidence="1">
    <location>
        <begin position="26"/>
        <end position="61"/>
    </location>
</feature>
<protein>
    <recommendedName>
        <fullName evidence="4">DUF1795 domain-containing protein</fullName>
    </recommendedName>
</protein>
<accession>A0ABV6E6D9</accession>
<keyword evidence="3" id="KW-1185">Reference proteome</keyword>
<evidence type="ECO:0000313" key="2">
    <source>
        <dbReference type="EMBL" id="MFC0224547.1"/>
    </source>
</evidence>
<dbReference type="Proteomes" id="UP001589698">
    <property type="component" value="Unassembled WGS sequence"/>
</dbReference>
<reference evidence="2 3" key="1">
    <citation type="submission" date="2024-09" db="EMBL/GenBank/DDBJ databases">
        <authorList>
            <person name="Sun Q."/>
            <person name="Mori K."/>
        </authorList>
    </citation>
    <scope>NUCLEOTIDE SEQUENCE [LARGE SCALE GENOMIC DNA]</scope>
    <source>
        <strain evidence="2 3">CCM 8654</strain>
    </source>
</reference>
<dbReference type="RefSeq" id="WP_378520312.1">
    <property type="nucleotide sequence ID" value="NZ_CBCSDI010000095.1"/>
</dbReference>
<evidence type="ECO:0000313" key="3">
    <source>
        <dbReference type="Proteomes" id="UP001589698"/>
    </source>
</evidence>
<evidence type="ECO:0000256" key="1">
    <source>
        <dbReference type="SAM" id="MobiDB-lite"/>
    </source>
</evidence>
<feature type="region of interest" description="Disordered" evidence="1">
    <location>
        <begin position="26"/>
        <end position="75"/>
    </location>
</feature>
<sequence length="216" mass="22826">MLTRGSRPRALAAAAVVVSVLVSGCGSSDAESAEGGSGSSTSASGPSSESSSESSSGSDSPTPVPGLPTTYPAADGPLIKVPGASMHALRSYHHISDFGIVQGWGDGQSSVTFVPEVNRAKSLEAMERNWVRRHGGYDVQVKQEDGVAGGKYRAWHVLDSTSDPDEQVHTFGILFLESAWLISIKTYDEGFPEPLTEEEQQEVIGRLLASFKTDLD</sequence>
<gene>
    <name evidence="2" type="ORF">ACFFJG_18815</name>
</gene>
<dbReference type="EMBL" id="JBHLXH010000002">
    <property type="protein sequence ID" value="MFC0224547.1"/>
    <property type="molecule type" value="Genomic_DNA"/>
</dbReference>
<proteinExistence type="predicted"/>
<dbReference type="PROSITE" id="PS51257">
    <property type="entry name" value="PROKAR_LIPOPROTEIN"/>
    <property type="match status" value="1"/>
</dbReference>
<evidence type="ECO:0008006" key="4">
    <source>
        <dbReference type="Google" id="ProtNLM"/>
    </source>
</evidence>